<evidence type="ECO:0000256" key="7">
    <source>
        <dbReference type="ARBA" id="ARBA00022683"/>
    </source>
</evidence>
<comment type="function">
    <text evidence="1">The phosphoenolpyruvate-dependent sugar phosphotransferase system (sugar PTS), a major carbohydrate active transport system, catalyzes the phosphorylation of incoming sugar substrates concomitantly with their translocation across the cell membrane. The enzyme II CmtAB PTS system is involved in D-mannitol transport.</text>
</comment>
<dbReference type="PROSITE" id="PS51094">
    <property type="entry name" value="PTS_EIIA_TYPE_2"/>
    <property type="match status" value="1"/>
</dbReference>
<keyword evidence="4" id="KW-0597">Phosphoprotein</keyword>
<sequence>MFEITAEQIMLNQSYASWEEALAASGELLLKNQLVTPDYVKAMYQRQQKVSVYIGNFVALPHAEGQDEQVLKEGICFIQVPDGVNFGTEADRKIATLLFVVALKSQRQLSMLQELAFFCSDLENIQRLSDCRTIDEAQKILAQA</sequence>
<dbReference type="GO" id="GO:0090563">
    <property type="term" value="F:protein-phosphocysteine-sugar phosphotransferase activity"/>
    <property type="evidence" value="ECO:0007669"/>
    <property type="project" value="TreeGrafter"/>
</dbReference>
<evidence type="ECO:0000256" key="2">
    <source>
        <dbReference type="ARBA" id="ARBA00014783"/>
    </source>
</evidence>
<name>A0A125W8K1_ENTFL</name>
<evidence type="ECO:0000256" key="6">
    <source>
        <dbReference type="ARBA" id="ARBA00022679"/>
    </source>
</evidence>
<organism evidence="13 14">
    <name type="scientific">Enterococcus faecalis TX4248</name>
    <dbReference type="NCBI Taxonomy" id="749495"/>
    <lineage>
        <taxon>Bacteria</taxon>
        <taxon>Bacillati</taxon>
        <taxon>Bacillota</taxon>
        <taxon>Bacilli</taxon>
        <taxon>Lactobacillales</taxon>
        <taxon>Enterococcaceae</taxon>
        <taxon>Enterococcus</taxon>
    </lineage>
</organism>
<dbReference type="GeneID" id="60892854"/>
<dbReference type="CDD" id="cd00211">
    <property type="entry name" value="PTS_IIA_fru"/>
    <property type="match status" value="1"/>
</dbReference>
<dbReference type="HOGENOM" id="CLU_072531_3_0_9"/>
<evidence type="ECO:0000259" key="12">
    <source>
        <dbReference type="PROSITE" id="PS51094"/>
    </source>
</evidence>
<dbReference type="Gene3D" id="3.40.930.10">
    <property type="entry name" value="Mannitol-specific EII, Chain A"/>
    <property type="match status" value="1"/>
</dbReference>
<dbReference type="GO" id="GO:0016301">
    <property type="term" value="F:kinase activity"/>
    <property type="evidence" value="ECO:0007669"/>
    <property type="project" value="UniProtKB-KW"/>
</dbReference>
<proteinExistence type="predicted"/>
<dbReference type="PROSITE" id="PS00372">
    <property type="entry name" value="PTS_EIIA_TYPE_2_HIS"/>
    <property type="match status" value="1"/>
</dbReference>
<evidence type="ECO:0000313" key="14">
    <source>
        <dbReference type="Proteomes" id="UP000004846"/>
    </source>
</evidence>
<keyword evidence="7" id="KW-0598">Phosphotransferase system</keyword>
<evidence type="ECO:0000256" key="9">
    <source>
        <dbReference type="ARBA" id="ARBA00029908"/>
    </source>
</evidence>
<dbReference type="AlphaFoldDB" id="A0A125W8K1"/>
<keyword evidence="6 13" id="KW-0808">Transferase</keyword>
<keyword evidence="8" id="KW-0418">Kinase</keyword>
<dbReference type="PANTHER" id="PTHR30181:SF2">
    <property type="entry name" value="PTS SYSTEM MANNITOL-SPECIFIC EIICBA COMPONENT"/>
    <property type="match status" value="1"/>
</dbReference>
<evidence type="ECO:0000256" key="1">
    <source>
        <dbReference type="ARBA" id="ARBA00002434"/>
    </source>
</evidence>
<evidence type="ECO:0000256" key="10">
    <source>
        <dbReference type="ARBA" id="ARBA00030956"/>
    </source>
</evidence>
<comment type="caution">
    <text evidence="13">The sequence shown here is derived from an EMBL/GenBank/DDBJ whole genome shotgun (WGS) entry which is preliminary data.</text>
</comment>
<evidence type="ECO:0000256" key="5">
    <source>
        <dbReference type="ARBA" id="ARBA00022597"/>
    </source>
</evidence>
<evidence type="ECO:0000256" key="4">
    <source>
        <dbReference type="ARBA" id="ARBA00022553"/>
    </source>
</evidence>
<protein>
    <recommendedName>
        <fullName evidence="2">Mannitol-specific phosphotransferase enzyme IIA component</fullName>
    </recommendedName>
    <alternativeName>
        <fullName evidence="10">EIIA</fullName>
    </alternativeName>
    <alternativeName>
        <fullName evidence="11">EIII</fullName>
    </alternativeName>
    <alternativeName>
        <fullName evidence="9">PTS system mannitol-specific EIIA component</fullName>
    </alternativeName>
</protein>
<keyword evidence="3" id="KW-0813">Transport</keyword>
<dbReference type="GO" id="GO:0005886">
    <property type="term" value="C:plasma membrane"/>
    <property type="evidence" value="ECO:0007669"/>
    <property type="project" value="TreeGrafter"/>
</dbReference>
<dbReference type="Proteomes" id="UP000004846">
    <property type="component" value="Unassembled WGS sequence"/>
</dbReference>
<dbReference type="Pfam" id="PF00359">
    <property type="entry name" value="PTS_EIIA_2"/>
    <property type="match status" value="1"/>
</dbReference>
<evidence type="ECO:0000313" key="13">
    <source>
        <dbReference type="EMBL" id="EFM83660.1"/>
    </source>
</evidence>
<keyword evidence="5" id="KW-0762">Sugar transport</keyword>
<dbReference type="PANTHER" id="PTHR30181">
    <property type="entry name" value="MANNITOL PERMEASE IIC COMPONENT"/>
    <property type="match status" value="1"/>
</dbReference>
<dbReference type="GO" id="GO:0009401">
    <property type="term" value="P:phosphoenolpyruvate-dependent sugar phosphotransferase system"/>
    <property type="evidence" value="ECO:0007669"/>
    <property type="project" value="UniProtKB-KW"/>
</dbReference>
<evidence type="ECO:0000256" key="11">
    <source>
        <dbReference type="ARBA" id="ARBA00030962"/>
    </source>
</evidence>
<dbReference type="InterPro" id="IPR016152">
    <property type="entry name" value="PTrfase/Anion_transptr"/>
</dbReference>
<accession>A0A125W8K1</accession>
<dbReference type="RefSeq" id="WP_002358391.1">
    <property type="nucleotide sequence ID" value="NZ_GL454427.1"/>
</dbReference>
<gene>
    <name evidence="13" type="primary">mtlF</name>
    <name evidence="13" type="ORF">HMPREF9498_00762</name>
</gene>
<dbReference type="EMBL" id="AEBR01000021">
    <property type="protein sequence ID" value="EFM83660.1"/>
    <property type="molecule type" value="Genomic_DNA"/>
</dbReference>
<feature type="domain" description="PTS EIIA type-2" evidence="12">
    <location>
        <begin position="2"/>
        <end position="144"/>
    </location>
</feature>
<reference evidence="13 14" key="1">
    <citation type="submission" date="2010-07" db="EMBL/GenBank/DDBJ databases">
        <authorList>
            <person name="Sid Ahmed O."/>
        </authorList>
    </citation>
    <scope>NUCLEOTIDE SEQUENCE [LARGE SCALE GENOMIC DNA]</scope>
    <source>
        <strain evidence="13 14">TX4248</strain>
    </source>
</reference>
<dbReference type="InterPro" id="IPR002178">
    <property type="entry name" value="PTS_EIIA_type-2_dom"/>
</dbReference>
<evidence type="ECO:0000256" key="8">
    <source>
        <dbReference type="ARBA" id="ARBA00022777"/>
    </source>
</evidence>
<evidence type="ECO:0000256" key="3">
    <source>
        <dbReference type="ARBA" id="ARBA00022448"/>
    </source>
</evidence>
<dbReference type="SUPFAM" id="SSF55804">
    <property type="entry name" value="Phoshotransferase/anion transport protein"/>
    <property type="match status" value="1"/>
</dbReference>
<dbReference type="InterPro" id="IPR050893">
    <property type="entry name" value="Sugar_PTS"/>
</dbReference>